<protein>
    <submittedName>
        <fullName evidence="2">Uncharacterized protein</fullName>
    </submittedName>
</protein>
<evidence type="ECO:0000313" key="2">
    <source>
        <dbReference type="EMBL" id="KAH6693642.1"/>
    </source>
</evidence>
<sequence length="345" mass="39596">MSSPPSPKRVRSDQVRFSSEDNDTSGSTAPGESYLDTNTPNPRIADAEQGQREPSINEIRVIRRKAVDNYIRELDNNLPDYFKNGETTHVFLHTERACLEESLQDIMWVSHDTTLANKPEYSVRPEAPTQLAALLREVYKELPERCFWQFVPLGARRFQCPLHSYDATACDSHFGLKTIEDVIAHMEVDHHEEANGENRCPRCFRRYTRDAVREAHIHLDICTRLQRPAHWGITSTQAADLRAFALTHNTDQIFDEFYRQTRDGIPRSRGPYLDDYSSWVVHTVAQVVNGAGELRVPAGEVKGEETAAEWYITRLSTDLLRPRVKARQALFEEEVNGWEALSWVD</sequence>
<dbReference type="EMBL" id="JAGSXJ010000003">
    <property type="protein sequence ID" value="KAH6693642.1"/>
    <property type="molecule type" value="Genomic_DNA"/>
</dbReference>
<keyword evidence="3" id="KW-1185">Reference proteome</keyword>
<accession>A0A9P8VJT1</accession>
<evidence type="ECO:0000313" key="3">
    <source>
        <dbReference type="Proteomes" id="UP000770015"/>
    </source>
</evidence>
<evidence type="ECO:0000256" key="1">
    <source>
        <dbReference type="SAM" id="MobiDB-lite"/>
    </source>
</evidence>
<feature type="region of interest" description="Disordered" evidence="1">
    <location>
        <begin position="1"/>
        <end position="52"/>
    </location>
</feature>
<proteinExistence type="predicted"/>
<gene>
    <name evidence="2" type="ORF">F5X68DRAFT_228050</name>
</gene>
<name>A0A9P8VJT1_9PEZI</name>
<comment type="caution">
    <text evidence="2">The sequence shown here is derived from an EMBL/GenBank/DDBJ whole genome shotgun (WGS) entry which is preliminary data.</text>
</comment>
<dbReference type="Proteomes" id="UP000770015">
    <property type="component" value="Unassembled WGS sequence"/>
</dbReference>
<dbReference type="AlphaFoldDB" id="A0A9P8VJT1"/>
<reference evidence="2" key="1">
    <citation type="journal article" date="2021" name="Nat. Commun.">
        <title>Genetic determinants of endophytism in the Arabidopsis root mycobiome.</title>
        <authorList>
            <person name="Mesny F."/>
            <person name="Miyauchi S."/>
            <person name="Thiergart T."/>
            <person name="Pickel B."/>
            <person name="Atanasova L."/>
            <person name="Karlsson M."/>
            <person name="Huettel B."/>
            <person name="Barry K.W."/>
            <person name="Haridas S."/>
            <person name="Chen C."/>
            <person name="Bauer D."/>
            <person name="Andreopoulos W."/>
            <person name="Pangilinan J."/>
            <person name="LaButti K."/>
            <person name="Riley R."/>
            <person name="Lipzen A."/>
            <person name="Clum A."/>
            <person name="Drula E."/>
            <person name="Henrissat B."/>
            <person name="Kohler A."/>
            <person name="Grigoriev I.V."/>
            <person name="Martin F.M."/>
            <person name="Hacquard S."/>
        </authorList>
    </citation>
    <scope>NUCLEOTIDE SEQUENCE</scope>
    <source>
        <strain evidence="2">MPI-SDFR-AT-0117</strain>
    </source>
</reference>
<organism evidence="2 3">
    <name type="scientific">Plectosphaerella plurivora</name>
    <dbReference type="NCBI Taxonomy" id="936078"/>
    <lineage>
        <taxon>Eukaryota</taxon>
        <taxon>Fungi</taxon>
        <taxon>Dikarya</taxon>
        <taxon>Ascomycota</taxon>
        <taxon>Pezizomycotina</taxon>
        <taxon>Sordariomycetes</taxon>
        <taxon>Hypocreomycetidae</taxon>
        <taxon>Glomerellales</taxon>
        <taxon>Plectosphaerellaceae</taxon>
        <taxon>Plectosphaerella</taxon>
    </lineage>
</organism>
<feature type="compositionally biased region" description="Polar residues" evidence="1">
    <location>
        <begin position="24"/>
        <end position="41"/>
    </location>
</feature>